<dbReference type="SUPFAM" id="SSF117074">
    <property type="entry name" value="Hypothetical protein PA1324"/>
    <property type="match status" value="1"/>
</dbReference>
<reference evidence="6 7" key="1">
    <citation type="submission" date="2017-05" db="EMBL/GenBank/DDBJ databases">
        <title>Virgibacillus sp. AK90 isolated from a saltern of Kakinada, India.</title>
        <authorList>
            <person name="Gupta V."/>
            <person name="Sidhu C."/>
            <person name="Korpole S."/>
            <person name="Pinnaka A.K."/>
        </authorList>
    </citation>
    <scope>NUCLEOTIDE SEQUENCE [LARGE SCALE GENOMIC DNA]</scope>
    <source>
        <strain evidence="6 7">AK90</strain>
    </source>
</reference>
<comment type="subcellular location">
    <subcellularLocation>
        <location evidence="1">Secreted</location>
    </subcellularLocation>
</comment>
<evidence type="ECO:0000259" key="4">
    <source>
        <dbReference type="Pfam" id="PF17210"/>
    </source>
</evidence>
<dbReference type="GO" id="GO:0005576">
    <property type="term" value="C:extracellular region"/>
    <property type="evidence" value="ECO:0007669"/>
    <property type="project" value="UniProtKB-SubCell"/>
</dbReference>
<keyword evidence="3" id="KW-0732">Signal</keyword>
<dbReference type="InterPro" id="IPR033764">
    <property type="entry name" value="Sdr_B"/>
</dbReference>
<dbReference type="EMBL" id="NFZX01000118">
    <property type="protein sequence ID" value="RFA31738.1"/>
    <property type="molecule type" value="Genomic_DNA"/>
</dbReference>
<evidence type="ECO:0000259" key="5">
    <source>
        <dbReference type="Pfam" id="PF21959"/>
    </source>
</evidence>
<protein>
    <submittedName>
        <fullName evidence="6">Uncharacterized protein</fullName>
    </submittedName>
</protein>
<feature type="non-terminal residue" evidence="6">
    <location>
        <position position="363"/>
    </location>
</feature>
<keyword evidence="2" id="KW-0964">Secreted</keyword>
<gene>
    <name evidence="6" type="ORF">CAI16_20175</name>
</gene>
<dbReference type="InterPro" id="IPR013783">
    <property type="entry name" value="Ig-like_fold"/>
</dbReference>
<dbReference type="SUPFAM" id="SSF63825">
    <property type="entry name" value="YWTD domain"/>
    <property type="match status" value="1"/>
</dbReference>
<dbReference type="InterPro" id="IPR054215">
    <property type="entry name" value="DUF6923"/>
</dbReference>
<evidence type="ECO:0000313" key="7">
    <source>
        <dbReference type="Proteomes" id="UP000256488"/>
    </source>
</evidence>
<evidence type="ECO:0000256" key="1">
    <source>
        <dbReference type="ARBA" id="ARBA00004613"/>
    </source>
</evidence>
<feature type="domain" description="DUF6923" evidence="5">
    <location>
        <begin position="150"/>
        <end position="358"/>
    </location>
</feature>
<proteinExistence type="predicted"/>
<organism evidence="6 7">
    <name type="scientific">Virgibacillus dokdonensis</name>
    <dbReference type="NCBI Taxonomy" id="302167"/>
    <lineage>
        <taxon>Bacteria</taxon>
        <taxon>Bacillati</taxon>
        <taxon>Bacillota</taxon>
        <taxon>Bacilli</taxon>
        <taxon>Bacillales</taxon>
        <taxon>Bacillaceae</taxon>
        <taxon>Virgibacillus</taxon>
    </lineage>
</organism>
<dbReference type="AlphaFoldDB" id="A0A3E0WG83"/>
<feature type="domain" description="SD-repeat containing protein B" evidence="4">
    <location>
        <begin position="4"/>
        <end position="98"/>
    </location>
</feature>
<dbReference type="Pfam" id="PF17210">
    <property type="entry name" value="SdrD_B"/>
    <property type="match status" value="1"/>
</dbReference>
<dbReference type="Gene3D" id="2.60.40.10">
    <property type="entry name" value="Immunoglobulins"/>
    <property type="match status" value="1"/>
</dbReference>
<evidence type="ECO:0000256" key="2">
    <source>
        <dbReference type="ARBA" id="ARBA00022525"/>
    </source>
</evidence>
<evidence type="ECO:0000256" key="3">
    <source>
        <dbReference type="ARBA" id="ARBA00022729"/>
    </source>
</evidence>
<comment type="caution">
    <text evidence="6">The sequence shown here is derived from an EMBL/GenBank/DDBJ whole genome shotgun (WGS) entry which is preliminary data.</text>
</comment>
<dbReference type="RefSeq" id="WP_220349933.1">
    <property type="nucleotide sequence ID" value="NZ_NFZX01000118.1"/>
</dbReference>
<accession>A0A3E0WG83</accession>
<dbReference type="Pfam" id="PF21959">
    <property type="entry name" value="DUF6923"/>
    <property type="match status" value="1"/>
</dbReference>
<dbReference type="Proteomes" id="UP000256488">
    <property type="component" value="Unassembled WGS sequence"/>
</dbReference>
<evidence type="ECO:0000313" key="6">
    <source>
        <dbReference type="EMBL" id="RFA31738.1"/>
    </source>
</evidence>
<sequence>MSASITGIVFDDVNGNGIYDGGEPGIPDAYIILEDPNGICVRTQTDALGNYSFTNLTIPGTYNVYEVVTGPGFICPPTTFTQPDGFNTSTTPRTITLTITATDIANDAVFSGQNFGHTTITLWECDPNGLQVAGVPSSLLSIDLVTGAATNLGGLSPASVYNAIGFNSIDNTIWGFDANEGEVTRINPDLTTDSFSVTGLPTGFFIGDVDFNGHLYLYSAGNRFYVVDVNPDSATFLQLVDPTNGFIVDTPPYGTVIAPTSIADWGFNPVDQQLYAVTFSTGTAVRINPLTGGVTALATVGVPTAPYGAVFFDIEGSLYAINNNNGNIYRITFSGLNATGVLFSTTIPAANNDGARCVFAPLV</sequence>
<name>A0A3E0WG83_9BACI</name>